<keyword evidence="10" id="KW-1185">Reference proteome</keyword>
<feature type="region of interest" description="Disordered" evidence="6">
    <location>
        <begin position="610"/>
        <end position="670"/>
    </location>
</feature>
<protein>
    <submittedName>
        <fullName evidence="9">ATP-dependent RNA helicase DDX51/DBP6</fullName>
    </submittedName>
</protein>
<dbReference type="SUPFAM" id="SSF52540">
    <property type="entry name" value="P-loop containing nucleoside triphosphate hydrolases"/>
    <property type="match status" value="1"/>
</dbReference>
<dbReference type="InterPro" id="IPR050079">
    <property type="entry name" value="DEAD_box_RNA_helicase"/>
</dbReference>
<dbReference type="PROSITE" id="PS51192">
    <property type="entry name" value="HELICASE_ATP_BIND_1"/>
    <property type="match status" value="1"/>
</dbReference>
<dbReference type="InterPro" id="IPR000629">
    <property type="entry name" value="RNA-helicase_DEAD-box_CS"/>
</dbReference>
<gene>
    <name evidence="9" type="ORF">STCU_08927</name>
</gene>
<dbReference type="GO" id="GO:0003724">
    <property type="term" value="F:RNA helicase activity"/>
    <property type="evidence" value="ECO:0007669"/>
    <property type="project" value="TreeGrafter"/>
</dbReference>
<evidence type="ECO:0000313" key="9">
    <source>
        <dbReference type="EMBL" id="EPY20596.1"/>
    </source>
</evidence>
<dbReference type="GO" id="GO:0016787">
    <property type="term" value="F:hydrolase activity"/>
    <property type="evidence" value="ECO:0007669"/>
    <property type="project" value="UniProtKB-KW"/>
</dbReference>
<comment type="similarity">
    <text evidence="5">Belongs to the DEAD box helicase family.</text>
</comment>
<evidence type="ECO:0000256" key="1">
    <source>
        <dbReference type="ARBA" id="ARBA00022741"/>
    </source>
</evidence>
<dbReference type="GO" id="GO:0005524">
    <property type="term" value="F:ATP binding"/>
    <property type="evidence" value="ECO:0007669"/>
    <property type="project" value="UniProtKB-KW"/>
</dbReference>
<feature type="domain" description="Helicase C-terminal" evidence="8">
    <location>
        <begin position="350"/>
        <end position="515"/>
    </location>
</feature>
<dbReference type="PANTHER" id="PTHR47959">
    <property type="entry name" value="ATP-DEPENDENT RNA HELICASE RHLE-RELATED"/>
    <property type="match status" value="1"/>
</dbReference>
<dbReference type="SMART" id="SM00490">
    <property type="entry name" value="HELICc"/>
    <property type="match status" value="1"/>
</dbReference>
<dbReference type="Gene3D" id="3.40.50.300">
    <property type="entry name" value="P-loop containing nucleotide triphosphate hydrolases"/>
    <property type="match status" value="2"/>
</dbReference>
<accession>S9V163</accession>
<feature type="compositionally biased region" description="Acidic residues" evidence="6">
    <location>
        <begin position="554"/>
        <end position="564"/>
    </location>
</feature>
<comment type="caution">
    <text evidence="9">The sequence shown here is derived from an EMBL/GenBank/DDBJ whole genome shotgun (WGS) entry which is preliminary data.</text>
</comment>
<evidence type="ECO:0000256" key="5">
    <source>
        <dbReference type="RuleBase" id="RU000492"/>
    </source>
</evidence>
<dbReference type="PROSITE" id="PS00039">
    <property type="entry name" value="DEAD_ATP_HELICASE"/>
    <property type="match status" value="1"/>
</dbReference>
<keyword evidence="1 5" id="KW-0547">Nucleotide-binding</keyword>
<evidence type="ECO:0000259" key="7">
    <source>
        <dbReference type="PROSITE" id="PS51192"/>
    </source>
</evidence>
<dbReference type="GO" id="GO:0003676">
    <property type="term" value="F:nucleic acid binding"/>
    <property type="evidence" value="ECO:0007669"/>
    <property type="project" value="InterPro"/>
</dbReference>
<dbReference type="PROSITE" id="PS51194">
    <property type="entry name" value="HELICASE_CTER"/>
    <property type="match status" value="1"/>
</dbReference>
<dbReference type="Proteomes" id="UP000015354">
    <property type="component" value="Unassembled WGS sequence"/>
</dbReference>
<evidence type="ECO:0000313" key="10">
    <source>
        <dbReference type="Proteomes" id="UP000015354"/>
    </source>
</evidence>
<dbReference type="PANTHER" id="PTHR47959:SF1">
    <property type="entry name" value="ATP-DEPENDENT RNA HELICASE DBPA"/>
    <property type="match status" value="1"/>
</dbReference>
<proteinExistence type="inferred from homology"/>
<dbReference type="Pfam" id="PF00270">
    <property type="entry name" value="DEAD"/>
    <property type="match status" value="1"/>
</dbReference>
<feature type="domain" description="Helicase ATP-binding" evidence="7">
    <location>
        <begin position="1"/>
        <end position="205"/>
    </location>
</feature>
<dbReference type="EMBL" id="ATMH01008927">
    <property type="protein sequence ID" value="EPY20596.1"/>
    <property type="molecule type" value="Genomic_DNA"/>
</dbReference>
<feature type="region of interest" description="Disordered" evidence="6">
    <location>
        <begin position="531"/>
        <end position="570"/>
    </location>
</feature>
<dbReference type="InterPro" id="IPR027417">
    <property type="entry name" value="P-loop_NTPase"/>
</dbReference>
<dbReference type="OrthoDB" id="3370at2759"/>
<evidence type="ECO:0000256" key="3">
    <source>
        <dbReference type="ARBA" id="ARBA00022806"/>
    </source>
</evidence>
<organism evidence="9 10">
    <name type="scientific">Strigomonas culicis</name>
    <dbReference type="NCBI Taxonomy" id="28005"/>
    <lineage>
        <taxon>Eukaryota</taxon>
        <taxon>Discoba</taxon>
        <taxon>Euglenozoa</taxon>
        <taxon>Kinetoplastea</taxon>
        <taxon>Metakinetoplastina</taxon>
        <taxon>Trypanosomatida</taxon>
        <taxon>Trypanosomatidae</taxon>
        <taxon>Strigomonadinae</taxon>
        <taxon>Strigomonas</taxon>
    </lineage>
</organism>
<evidence type="ECO:0000256" key="4">
    <source>
        <dbReference type="ARBA" id="ARBA00022840"/>
    </source>
</evidence>
<dbReference type="InterPro" id="IPR014001">
    <property type="entry name" value="Helicase_ATP-bd"/>
</dbReference>
<dbReference type="AlphaFoldDB" id="S9V163"/>
<dbReference type="InterPro" id="IPR011545">
    <property type="entry name" value="DEAD/DEAH_box_helicase_dom"/>
</dbReference>
<dbReference type="Pfam" id="PF00271">
    <property type="entry name" value="Helicase_C"/>
    <property type="match status" value="1"/>
</dbReference>
<name>S9V163_9TRYP</name>
<keyword evidence="4 5" id="KW-0067">ATP-binding</keyword>
<dbReference type="GO" id="GO:0005829">
    <property type="term" value="C:cytosol"/>
    <property type="evidence" value="ECO:0007669"/>
    <property type="project" value="TreeGrafter"/>
</dbReference>
<reference evidence="9 10" key="1">
    <citation type="journal article" date="2013" name="PLoS ONE">
        <title>Predicting the Proteins of Angomonas deanei, Strigomonas culicis and Their Respective Endosymbionts Reveals New Aspects of the Trypanosomatidae Family.</title>
        <authorList>
            <person name="Motta M.C."/>
            <person name="Martins A.C."/>
            <person name="de Souza S.S."/>
            <person name="Catta-Preta C.M."/>
            <person name="Silva R."/>
            <person name="Klein C.C."/>
            <person name="de Almeida L.G."/>
            <person name="de Lima Cunha O."/>
            <person name="Ciapina L.P."/>
            <person name="Brocchi M."/>
            <person name="Colabardini A.C."/>
            <person name="de Araujo Lima B."/>
            <person name="Machado C.R."/>
            <person name="de Almeida Soares C.M."/>
            <person name="Probst C.M."/>
            <person name="de Menezes C.B."/>
            <person name="Thompson C.E."/>
            <person name="Bartholomeu D.C."/>
            <person name="Gradia D.F."/>
            <person name="Pavoni D.P."/>
            <person name="Grisard E.C."/>
            <person name="Fantinatti-Garboggini F."/>
            <person name="Marchini F.K."/>
            <person name="Rodrigues-Luiz G.F."/>
            <person name="Wagner G."/>
            <person name="Goldman G.H."/>
            <person name="Fietto J.L."/>
            <person name="Elias M.C."/>
            <person name="Goldman M.H."/>
            <person name="Sagot M.F."/>
            <person name="Pereira M."/>
            <person name="Stoco P.H."/>
            <person name="de Mendonca-Neto R.P."/>
            <person name="Teixeira S.M."/>
            <person name="Maciel T.E."/>
            <person name="de Oliveira Mendes T.A."/>
            <person name="Urmenyi T.P."/>
            <person name="de Souza W."/>
            <person name="Schenkman S."/>
            <person name="de Vasconcelos A.T."/>
        </authorList>
    </citation>
    <scope>NUCLEOTIDE SEQUENCE [LARGE SCALE GENOMIC DNA]</scope>
</reference>
<keyword evidence="2 5" id="KW-0378">Hydrolase</keyword>
<dbReference type="InterPro" id="IPR001650">
    <property type="entry name" value="Helicase_C-like"/>
</dbReference>
<evidence type="ECO:0000256" key="6">
    <source>
        <dbReference type="SAM" id="MobiDB-lite"/>
    </source>
</evidence>
<sequence>MEATVLRGLVLVPTRALGQQVYREAVRLTARTNIRVVQLCDEGGGTAAHTGVRAEGAQLVREVAASSGGGRKRYYSLADLIIATPQKLLRHLDYTEGFTLRDLKLCVVDEADELLAVGNFANLISKIIRRQEEEVRLYYDAMENQYVEVEEEEEEEARQAGASLLPAELAAPREYPILQKIMCSATLTSRITQTSEMDLHNCQYYVLDSNGDLVDANATLHGAAPRVKEQGGKKPKAAVAGPSFALPPKLQEHVLLVETKYKPAALLKLVFELTRKISAAVWARQQRGREERERLKLKQFETEDTDSTAAEKEEAKGASGGDPGDQQYPTAQDVAAAGPSIVIFAGSAEDARIVGHFLSNSGFPNIIEFTILTELAERQKALLGSGGKYNARYRGDQAPPPADLSAIADLKSYLDDTIYYFPLLLVATDALVRGIDIPQVGHVINYEAPRTLQSYIHRAGRTARALRRGHVHTLLNAKRAHPSQGSSHEAAREETEYERYQAKINPFIARTLPLRYERSFFKFEKETLPVAPRSGGAQEKETTPADEGGPVEGEKEEGDTDDKTDEVTPPAVVDFKKKPFTVKWFIKEANAYMSASVLSLSDFWGSALQHKKADQKAHAPPSPPPADAAAKSPDSLTKKPQQQKPHAAAKKRNREERPHNPTSSKAKKTD</sequence>
<evidence type="ECO:0000259" key="8">
    <source>
        <dbReference type="PROSITE" id="PS51194"/>
    </source>
</evidence>
<evidence type="ECO:0000256" key="2">
    <source>
        <dbReference type="ARBA" id="ARBA00022801"/>
    </source>
</evidence>
<feature type="region of interest" description="Disordered" evidence="6">
    <location>
        <begin position="293"/>
        <end position="330"/>
    </location>
</feature>
<keyword evidence="3 5" id="KW-0347">Helicase</keyword>